<organism evidence="1 2">
    <name type="scientific">Candidatus Tagabacteria bacterium RIFCSPLOWO2_01_FULL_39_11</name>
    <dbReference type="NCBI Taxonomy" id="1802295"/>
    <lineage>
        <taxon>Bacteria</taxon>
        <taxon>Candidatus Tagaibacteriota</taxon>
    </lineage>
</organism>
<comment type="caution">
    <text evidence="1">The sequence shown here is derived from an EMBL/GenBank/DDBJ whole genome shotgun (WGS) entry which is preliminary data.</text>
</comment>
<dbReference type="AlphaFoldDB" id="A0A1G2LMX0"/>
<sequence length="96" mass="11003">MYPEGARTAKGILKRGYRRSENGKTIAVFPKGIERLFVDSDFYVLPVWTEGGSEIMSGKFWRKIKIVIGEPFKLSAQKGRINDYLESVLLELADRY</sequence>
<accession>A0A1G2LMX0</accession>
<evidence type="ECO:0000313" key="1">
    <source>
        <dbReference type="EMBL" id="OHA12960.1"/>
    </source>
</evidence>
<proteinExistence type="predicted"/>
<gene>
    <name evidence="1" type="ORF">A2909_01120</name>
</gene>
<reference evidence="1 2" key="1">
    <citation type="journal article" date="2016" name="Nat. Commun.">
        <title>Thousands of microbial genomes shed light on interconnected biogeochemical processes in an aquifer system.</title>
        <authorList>
            <person name="Anantharaman K."/>
            <person name="Brown C.T."/>
            <person name="Hug L.A."/>
            <person name="Sharon I."/>
            <person name="Castelle C.J."/>
            <person name="Probst A.J."/>
            <person name="Thomas B.C."/>
            <person name="Singh A."/>
            <person name="Wilkins M.J."/>
            <person name="Karaoz U."/>
            <person name="Brodie E.L."/>
            <person name="Williams K.H."/>
            <person name="Hubbard S.S."/>
            <person name="Banfield J.F."/>
        </authorList>
    </citation>
    <scope>NUCLEOTIDE SEQUENCE [LARGE SCALE GENOMIC DNA]</scope>
</reference>
<evidence type="ECO:0000313" key="2">
    <source>
        <dbReference type="Proteomes" id="UP000178302"/>
    </source>
</evidence>
<evidence type="ECO:0008006" key="3">
    <source>
        <dbReference type="Google" id="ProtNLM"/>
    </source>
</evidence>
<name>A0A1G2LMX0_9BACT</name>
<protein>
    <recommendedName>
        <fullName evidence="3">Phospholipid/glycerol acyltransferase domain-containing protein</fullName>
    </recommendedName>
</protein>
<dbReference type="EMBL" id="MHQZ01000044">
    <property type="protein sequence ID" value="OHA12960.1"/>
    <property type="molecule type" value="Genomic_DNA"/>
</dbReference>
<dbReference type="Proteomes" id="UP000178302">
    <property type="component" value="Unassembled WGS sequence"/>
</dbReference>